<dbReference type="PANTHER" id="PTHR30508">
    <property type="entry name" value="FES CLUSTER ASSEMBLY PROTEIN SUF"/>
    <property type="match status" value="1"/>
</dbReference>
<feature type="domain" description="SUF system FeS cluster assembly SufBD core" evidence="2">
    <location>
        <begin position="201"/>
        <end position="442"/>
    </location>
</feature>
<evidence type="ECO:0000256" key="1">
    <source>
        <dbReference type="ARBA" id="ARBA00043967"/>
    </source>
</evidence>
<dbReference type="InterPro" id="IPR055346">
    <property type="entry name" value="Fe-S_cluster_assembly_SufBD"/>
</dbReference>
<reference evidence="4" key="1">
    <citation type="journal article" date="2019" name="Genome Biol. Evol.">
        <title>Nephromyces represents a diverse and novel lineage of the Apicomplexa that has retained apicoplasts.</title>
        <authorList>
            <person name="Munoz-Gomez S.A."/>
            <person name="Durnin K."/>
            <person name="Eme L."/>
            <person name="Paight C."/>
            <person name="Lane C.E."/>
            <person name="Saffo M.B."/>
            <person name="Slamovits C.H."/>
        </authorList>
    </citation>
    <scope>NUCLEOTIDE SEQUENCE</scope>
    <source>
        <strain evidence="4">461</strain>
    </source>
</reference>
<dbReference type="Pfam" id="PF01458">
    <property type="entry name" value="SUFBD_core"/>
    <property type="match status" value="1"/>
</dbReference>
<gene>
    <name evidence="4" type="primary">sufB</name>
</gene>
<feature type="domain" description="SUF system FeS cluster assembly SufBD N-terminal" evidence="3">
    <location>
        <begin position="135"/>
        <end position="194"/>
    </location>
</feature>
<dbReference type="Pfam" id="PF19295">
    <property type="entry name" value="SufBD_N"/>
    <property type="match status" value="1"/>
</dbReference>
<dbReference type="SUPFAM" id="SSF101960">
    <property type="entry name" value="Stabilizer of iron transporter SufD"/>
    <property type="match status" value="1"/>
</dbReference>
<dbReference type="NCBIfam" id="TIGR01980">
    <property type="entry name" value="sufB"/>
    <property type="match status" value="1"/>
</dbReference>
<sequence length="471" mass="54076">MNFKQFFNKPYKYGFKTNIKSEQIKGGLNFFTIKKIIYKLNEPNFIQKFRINALYKLKNLRQPDWCFFENPDINYDNILYYSAPLNIYNKNVKNKLENTFEQLGLSIEKKNKITNIAMDIVFDSVSIISTITPFLLKSGIIFSPLFEITKKYSYLIKRYLGTIISISDNFFSALNSVVFSEGSFCYIPKNTNCEFDLSTYFRTNSDNFAQFERTLIIASDNSQITYLEGWTAPLYNESQLHVAVVEIIIKNNSFVKYSTIQNWYRGNQIGEGGLYNLTTKRGIWMESSRLEWTQIEMGSALTWKYPSTILIGNNSSSEFYSVSLLSGFQEADTGGKMLHFGSNTKSKIISKSISLNSSLNVYRGLVEISFKSYNSINQTECDSLLIGSEALTSTIPYTKINNFTSLIKQEATISKLDEEYLFLLLQRGINLKIAITILIYGFCFIIWENLPIEFSAEVPLLISLRTEESLG</sequence>
<protein>
    <submittedName>
        <fullName evidence="4">Cysteine desulfurase activator complex subunit SufB</fullName>
    </submittedName>
</protein>
<dbReference type="EMBL" id="MK573203">
    <property type="protein sequence ID" value="QEM01668.1"/>
    <property type="molecule type" value="Genomic_DNA"/>
</dbReference>
<dbReference type="InterPro" id="IPR045595">
    <property type="entry name" value="SufBD_N"/>
</dbReference>
<dbReference type="AlphaFoldDB" id="A0A5C1H9I4"/>
<dbReference type="InterPro" id="IPR000825">
    <property type="entry name" value="SUF_FeS_clus_asmbl_SufBD_core"/>
</dbReference>
<accession>A0A5C1H9I4</accession>
<dbReference type="PANTHER" id="PTHR30508:SF1">
    <property type="entry name" value="UPF0051 PROTEIN ABCI8, CHLOROPLASTIC-RELATED"/>
    <property type="match status" value="1"/>
</dbReference>
<comment type="similarity">
    <text evidence="1">Belongs to the iron-sulfur cluster assembly SufBD family.</text>
</comment>
<name>A0A5C1H9I4_9APIC</name>
<proteinExistence type="inferred from homology"/>
<dbReference type="InterPro" id="IPR010231">
    <property type="entry name" value="SUF_FeS_clus_asmbl_SufB"/>
</dbReference>
<dbReference type="InterPro" id="IPR037284">
    <property type="entry name" value="SUF_FeS_clus_asmbl_SufBD_sf"/>
</dbReference>
<evidence type="ECO:0000259" key="3">
    <source>
        <dbReference type="Pfam" id="PF19295"/>
    </source>
</evidence>
<dbReference type="GO" id="GO:0016226">
    <property type="term" value="P:iron-sulfur cluster assembly"/>
    <property type="evidence" value="ECO:0007669"/>
    <property type="project" value="InterPro"/>
</dbReference>
<organism evidence="4">
    <name type="scientific">Nephromyces sp. ex Molgula occidentalis</name>
    <dbReference type="NCBI Taxonomy" id="2544991"/>
    <lineage>
        <taxon>Eukaryota</taxon>
        <taxon>Sar</taxon>
        <taxon>Alveolata</taxon>
        <taxon>Apicomplexa</taxon>
        <taxon>Aconoidasida</taxon>
        <taxon>Nephromycida</taxon>
        <taxon>Nephromyces</taxon>
    </lineage>
</organism>
<evidence type="ECO:0000259" key="2">
    <source>
        <dbReference type="Pfam" id="PF01458"/>
    </source>
</evidence>
<evidence type="ECO:0000313" key="4">
    <source>
        <dbReference type="EMBL" id="QEM01668.1"/>
    </source>
</evidence>